<feature type="domain" description="HTH cro/C1-type" evidence="1">
    <location>
        <begin position="33"/>
        <end position="77"/>
    </location>
</feature>
<accession>A0A919C4P6</accession>
<proteinExistence type="predicted"/>
<sequence length="138" mass="14999">MTQDAPKQHTPETFAAWLREVMTRRGYPERGGQKKFAQDAGLSAPTVSRLLRADGLPDTRTLEALATALRVGLPEILVRAGVVKQEDLANLRPIDPNPITPREAAAELGITSPEGIEAFERMVNGLRAVETDERSANG</sequence>
<protein>
    <recommendedName>
        <fullName evidence="1">HTH cro/C1-type domain-containing protein</fullName>
    </recommendedName>
</protein>
<dbReference type="SMART" id="SM00530">
    <property type="entry name" value="HTH_XRE"/>
    <property type="match status" value="1"/>
</dbReference>
<organism evidence="2 3">
    <name type="scientific">Streptomyces capoamus</name>
    <dbReference type="NCBI Taxonomy" id="68183"/>
    <lineage>
        <taxon>Bacteria</taxon>
        <taxon>Bacillati</taxon>
        <taxon>Actinomycetota</taxon>
        <taxon>Actinomycetes</taxon>
        <taxon>Kitasatosporales</taxon>
        <taxon>Streptomycetaceae</taxon>
        <taxon>Streptomyces</taxon>
    </lineage>
</organism>
<dbReference type="CDD" id="cd00093">
    <property type="entry name" value="HTH_XRE"/>
    <property type="match status" value="1"/>
</dbReference>
<keyword evidence="3" id="KW-1185">Reference proteome</keyword>
<reference evidence="3" key="1">
    <citation type="journal article" date="2019" name="Int. J. Syst. Evol. Microbiol.">
        <title>The Global Catalogue of Microorganisms (GCM) 10K type strain sequencing project: providing services to taxonomists for standard genome sequencing and annotation.</title>
        <authorList>
            <consortium name="The Broad Institute Genomics Platform"/>
            <consortium name="The Broad Institute Genome Sequencing Center for Infectious Disease"/>
            <person name="Wu L."/>
            <person name="Ma J."/>
        </authorList>
    </citation>
    <scope>NUCLEOTIDE SEQUENCE [LARGE SCALE GENOMIC DNA]</scope>
    <source>
        <strain evidence="3">JCM 4253</strain>
    </source>
</reference>
<evidence type="ECO:0000259" key="1">
    <source>
        <dbReference type="PROSITE" id="PS50943"/>
    </source>
</evidence>
<comment type="caution">
    <text evidence="2">The sequence shown here is derived from an EMBL/GenBank/DDBJ whole genome shotgun (WGS) entry which is preliminary data.</text>
</comment>
<dbReference type="InterPro" id="IPR010982">
    <property type="entry name" value="Lambda_DNA-bd_dom_sf"/>
</dbReference>
<dbReference type="Gene3D" id="1.10.260.40">
    <property type="entry name" value="lambda repressor-like DNA-binding domains"/>
    <property type="match status" value="1"/>
</dbReference>
<dbReference type="RefSeq" id="WP_189981147.1">
    <property type="nucleotide sequence ID" value="NZ_BNBF01000006.1"/>
</dbReference>
<dbReference type="GO" id="GO:0003677">
    <property type="term" value="F:DNA binding"/>
    <property type="evidence" value="ECO:0007669"/>
    <property type="project" value="InterPro"/>
</dbReference>
<name>A0A919C4P6_9ACTN</name>
<evidence type="ECO:0000313" key="3">
    <source>
        <dbReference type="Proteomes" id="UP000619355"/>
    </source>
</evidence>
<dbReference type="Pfam" id="PF01381">
    <property type="entry name" value="HTH_3"/>
    <property type="match status" value="1"/>
</dbReference>
<dbReference type="SUPFAM" id="SSF47413">
    <property type="entry name" value="lambda repressor-like DNA-binding domains"/>
    <property type="match status" value="1"/>
</dbReference>
<gene>
    <name evidence="2" type="ORF">GCM10018980_25770</name>
</gene>
<evidence type="ECO:0000313" key="2">
    <source>
        <dbReference type="EMBL" id="GHG46654.1"/>
    </source>
</evidence>
<dbReference type="Proteomes" id="UP000619355">
    <property type="component" value="Unassembled WGS sequence"/>
</dbReference>
<dbReference type="AlphaFoldDB" id="A0A919C4P6"/>
<dbReference type="InterPro" id="IPR001387">
    <property type="entry name" value="Cro/C1-type_HTH"/>
</dbReference>
<dbReference type="PROSITE" id="PS50943">
    <property type="entry name" value="HTH_CROC1"/>
    <property type="match status" value="1"/>
</dbReference>
<dbReference type="EMBL" id="BNBF01000006">
    <property type="protein sequence ID" value="GHG46654.1"/>
    <property type="molecule type" value="Genomic_DNA"/>
</dbReference>